<keyword evidence="1" id="KW-0479">Metal-binding</keyword>
<dbReference type="EMBL" id="CP001810">
    <property type="protein sequence ID" value="ADL34659.1"/>
    <property type="molecule type" value="Genomic_DNA"/>
</dbReference>
<gene>
    <name evidence="4" type="ordered locus">bpr_I1925</name>
</gene>
<dbReference type="InterPro" id="IPR016193">
    <property type="entry name" value="Cytidine_deaminase-like"/>
</dbReference>
<evidence type="ECO:0000259" key="3">
    <source>
        <dbReference type="PROSITE" id="PS51747"/>
    </source>
</evidence>
<protein>
    <submittedName>
        <fullName evidence="4">CMP/dCMP deaminase zinc-binding domain-containing protein</fullName>
    </submittedName>
</protein>
<dbReference type="eggNOG" id="COG0590">
    <property type="taxonomic scope" value="Bacteria"/>
</dbReference>
<dbReference type="STRING" id="515622.bpr_I1925"/>
<dbReference type="InterPro" id="IPR016192">
    <property type="entry name" value="APOBEC/CMP_deaminase_Zn-bd"/>
</dbReference>
<proteinExistence type="predicted"/>
<dbReference type="HOGENOM" id="CLU_1552426_0_0_9"/>
<dbReference type="SUPFAM" id="SSF53927">
    <property type="entry name" value="Cytidine deaminase-like"/>
    <property type="match status" value="1"/>
</dbReference>
<dbReference type="GO" id="GO:0016787">
    <property type="term" value="F:hydrolase activity"/>
    <property type="evidence" value="ECO:0007669"/>
    <property type="project" value="InterPro"/>
</dbReference>
<dbReference type="Proteomes" id="UP000001299">
    <property type="component" value="Chromosome 1"/>
</dbReference>
<sequence>MGEIDENYMKRCYELAISAGKKGFDTFGAVLVCDGKILEEAENTADFEKKIFGHAEFNLVHKCANKYTDDILEKSVVYTSCAPCERCLAAIASLGVHKVVCGVSYKEFCKLLPFDYQAVDREGLLKQLGINMTLKESVLEDEGMHVFEWWGGEYRPLDELIAEMDEVKQKSK</sequence>
<accession>E0RXT3</accession>
<keyword evidence="5" id="KW-1185">Reference proteome</keyword>
<dbReference type="PANTHER" id="PTHR11079">
    <property type="entry name" value="CYTOSINE DEAMINASE FAMILY MEMBER"/>
    <property type="match status" value="1"/>
</dbReference>
<dbReference type="PROSITE" id="PS00903">
    <property type="entry name" value="CYT_DCMP_DEAMINASES_1"/>
    <property type="match status" value="1"/>
</dbReference>
<dbReference type="PROSITE" id="PS51747">
    <property type="entry name" value="CYT_DCMP_DEAMINASES_2"/>
    <property type="match status" value="1"/>
</dbReference>
<dbReference type="AlphaFoldDB" id="E0RXT3"/>
<evidence type="ECO:0000313" key="4">
    <source>
        <dbReference type="EMBL" id="ADL34659.1"/>
    </source>
</evidence>
<dbReference type="Pfam" id="PF00383">
    <property type="entry name" value="dCMP_cyt_deam_1"/>
    <property type="match status" value="1"/>
</dbReference>
<evidence type="ECO:0000256" key="1">
    <source>
        <dbReference type="ARBA" id="ARBA00022723"/>
    </source>
</evidence>
<organism evidence="4 5">
    <name type="scientific">Butyrivibrio proteoclasticus (strain ATCC 51982 / DSM 14932 / B316)</name>
    <name type="common">Clostridium proteoclasticum</name>
    <dbReference type="NCBI Taxonomy" id="515622"/>
    <lineage>
        <taxon>Bacteria</taxon>
        <taxon>Bacillati</taxon>
        <taxon>Bacillota</taxon>
        <taxon>Clostridia</taxon>
        <taxon>Lachnospirales</taxon>
        <taxon>Lachnospiraceae</taxon>
        <taxon>Butyrivibrio</taxon>
    </lineage>
</organism>
<evidence type="ECO:0000313" key="5">
    <source>
        <dbReference type="Proteomes" id="UP000001299"/>
    </source>
</evidence>
<dbReference type="KEGG" id="bpb:bpr_I1925"/>
<dbReference type="Gene3D" id="3.40.140.10">
    <property type="entry name" value="Cytidine Deaminase, domain 2"/>
    <property type="match status" value="1"/>
</dbReference>
<dbReference type="InterPro" id="IPR002125">
    <property type="entry name" value="CMP_dCMP_dom"/>
</dbReference>
<reference evidence="4 5" key="1">
    <citation type="journal article" date="2010" name="PLoS ONE">
        <title>The glycobiome of the rumen bacterium Butyrivibrio proteoclasticus B316(T) highlights adaptation to a polysaccharide-rich environment.</title>
        <authorList>
            <person name="Kelly W.J."/>
            <person name="Leahy S.C."/>
            <person name="Altermann E."/>
            <person name="Yeoman C.J."/>
            <person name="Dunne J.C."/>
            <person name="Kong Z."/>
            <person name="Pacheco D.M."/>
            <person name="Li D."/>
            <person name="Noel S.J."/>
            <person name="Moon C.D."/>
            <person name="Cookson A.L."/>
            <person name="Attwood G.T."/>
        </authorList>
    </citation>
    <scope>NUCLEOTIDE SEQUENCE [LARGE SCALE GENOMIC DNA]</scope>
    <source>
        <strain evidence="5">ATCC 51982 / DSM 14932 / B316</strain>
    </source>
</reference>
<name>E0RXT3_BUTPB</name>
<keyword evidence="2" id="KW-0862">Zinc</keyword>
<dbReference type="CDD" id="cd01285">
    <property type="entry name" value="nucleoside_deaminase"/>
    <property type="match status" value="1"/>
</dbReference>
<feature type="domain" description="CMP/dCMP-type deaminase" evidence="3">
    <location>
        <begin position="3"/>
        <end position="119"/>
    </location>
</feature>
<dbReference type="PANTHER" id="PTHR11079:SF179">
    <property type="entry name" value="TRNA(ADENINE(34)) DEAMINASE, CHLOROPLASTIC"/>
    <property type="match status" value="1"/>
</dbReference>
<evidence type="ECO:0000256" key="2">
    <source>
        <dbReference type="ARBA" id="ARBA00022833"/>
    </source>
</evidence>
<dbReference type="GO" id="GO:0008270">
    <property type="term" value="F:zinc ion binding"/>
    <property type="evidence" value="ECO:0007669"/>
    <property type="project" value="InterPro"/>
</dbReference>